<reference evidence="2 3" key="1">
    <citation type="submission" date="2019-05" db="EMBL/GenBank/DDBJ databases">
        <authorList>
            <person name="Lee S.D."/>
        </authorList>
    </citation>
    <scope>NUCLEOTIDE SEQUENCE [LARGE SCALE GENOMIC DNA]</scope>
    <source>
        <strain evidence="2 3">C5-26</strain>
    </source>
</reference>
<dbReference type="GO" id="GO:0003677">
    <property type="term" value="F:DNA binding"/>
    <property type="evidence" value="ECO:0007669"/>
    <property type="project" value="InterPro"/>
</dbReference>
<dbReference type="AlphaFoldDB" id="A0A563DTP2"/>
<evidence type="ECO:0000313" key="2">
    <source>
        <dbReference type="EMBL" id="TWP33054.1"/>
    </source>
</evidence>
<proteinExistence type="predicted"/>
<name>A0A563DTP2_9MICO</name>
<protein>
    <recommendedName>
        <fullName evidence="4">Site-specific integrase</fullName>
    </recommendedName>
</protein>
<dbReference type="InterPro" id="IPR013762">
    <property type="entry name" value="Integrase-like_cat_sf"/>
</dbReference>
<dbReference type="Gene3D" id="1.10.443.10">
    <property type="entry name" value="Intergrase catalytic core"/>
    <property type="match status" value="1"/>
</dbReference>
<sequence length="224" mass="23996">MPRTTAGGRPTSARDTLALLLGFTVALRRSEEASLTIGPSGAGASYRGRPTGAARPIQDRPIRRGGAAVLGIPFGTTSLTCVPCARPRWLRPLAAPKQSDAMTWVLNTPADPAYWAHVCSESSLALDPVVPLLRRLDKFGRIDHARAISGSECHAQTPPGRGRLPLTTLRLALPARGMVTQARRNGAPTRAVRRQARHSSDAMVDVYDRDWNPLNGSAVLDLGL</sequence>
<evidence type="ECO:0000313" key="3">
    <source>
        <dbReference type="Proteomes" id="UP000320244"/>
    </source>
</evidence>
<dbReference type="Proteomes" id="UP000320244">
    <property type="component" value="Unassembled WGS sequence"/>
</dbReference>
<dbReference type="GO" id="GO:0015074">
    <property type="term" value="P:DNA integration"/>
    <property type="evidence" value="ECO:0007669"/>
    <property type="project" value="InterPro"/>
</dbReference>
<dbReference type="OrthoDB" id="9815875at2"/>
<comment type="caution">
    <text evidence="2">The sequence shown here is derived from an EMBL/GenBank/DDBJ whole genome shotgun (WGS) entry which is preliminary data.</text>
</comment>
<accession>A0A563DTP2</accession>
<gene>
    <name evidence="2" type="ORF">FGL98_22470</name>
</gene>
<reference evidence="2 3" key="2">
    <citation type="submission" date="2019-08" db="EMBL/GenBank/DDBJ databases">
        <title>Jejuicoccus antrihumi gen. nov., sp. nov., a new member of the family Dermacoccaceae isolated from a cave.</title>
        <authorList>
            <person name="Schumann P."/>
            <person name="Kim I.S."/>
        </authorList>
    </citation>
    <scope>NUCLEOTIDE SEQUENCE [LARGE SCALE GENOMIC DNA]</scope>
    <source>
        <strain evidence="2 3">C5-26</strain>
    </source>
</reference>
<dbReference type="EMBL" id="VCQV01000049">
    <property type="protein sequence ID" value="TWP33054.1"/>
    <property type="molecule type" value="Genomic_DNA"/>
</dbReference>
<dbReference type="GO" id="GO:0006310">
    <property type="term" value="P:DNA recombination"/>
    <property type="evidence" value="ECO:0007669"/>
    <property type="project" value="InterPro"/>
</dbReference>
<dbReference type="RefSeq" id="WP_146320719.1">
    <property type="nucleotide sequence ID" value="NZ_VCQV01000049.1"/>
</dbReference>
<organism evidence="2 3">
    <name type="scientific">Leekyejoonella antrihumi</name>
    <dbReference type="NCBI Taxonomy" id="1660198"/>
    <lineage>
        <taxon>Bacteria</taxon>
        <taxon>Bacillati</taxon>
        <taxon>Actinomycetota</taxon>
        <taxon>Actinomycetes</taxon>
        <taxon>Micrococcales</taxon>
        <taxon>Dermacoccaceae</taxon>
        <taxon>Leekyejoonella</taxon>
    </lineage>
</organism>
<evidence type="ECO:0008006" key="4">
    <source>
        <dbReference type="Google" id="ProtNLM"/>
    </source>
</evidence>
<feature type="region of interest" description="Disordered" evidence="1">
    <location>
        <begin position="38"/>
        <end position="58"/>
    </location>
</feature>
<keyword evidence="3" id="KW-1185">Reference proteome</keyword>
<evidence type="ECO:0000256" key="1">
    <source>
        <dbReference type="SAM" id="MobiDB-lite"/>
    </source>
</evidence>